<dbReference type="Gene3D" id="3.40.50.720">
    <property type="entry name" value="NAD(P)-binding Rossmann-like Domain"/>
    <property type="match status" value="1"/>
</dbReference>
<evidence type="ECO:0000259" key="9">
    <source>
        <dbReference type="Pfam" id="PF02875"/>
    </source>
</evidence>
<dbReference type="SUPFAM" id="SSF53244">
    <property type="entry name" value="MurD-like peptide ligases, peptide-binding domain"/>
    <property type="match status" value="1"/>
</dbReference>
<dbReference type="InterPro" id="IPR013221">
    <property type="entry name" value="Mur_ligase_cen"/>
</dbReference>
<dbReference type="InterPro" id="IPR036565">
    <property type="entry name" value="Mur-like_cat_sf"/>
</dbReference>
<evidence type="ECO:0000259" key="10">
    <source>
        <dbReference type="Pfam" id="PF08245"/>
    </source>
</evidence>
<sequence length="447" mass="48318">MNRTHNGKQLIVGMGQTGLSLARYCRMQGWPFDVCDSRSHLPDLSGWSDFNDVDMFIGDWQSLDMSVYQRLLVSPGVPLASGEIQAAMAVGVELSCDIQLFVDAISTPFFAITGSNGKSTVTILLTGMLNAAGVTAIAAGNIGVAVLDLLVEGQSADVFVLELSSFQLEMCQQLPSLAGTLLNLSPDHLDRYADMDHYWQAKQRIFNSAQCAVVNLDDDFSRPEVNIDTVSFSVQQAADVCLQTHQQKPWIWVDDQPLMAIAELGISGLHNVANVAAALAMMKAANMDVTASVDFLRTFKGLPHRCQTVADKHDIRFINDSKGTNVGSTLAAIEGIGPTVEGRLIWLAGGVGKGQDFSCLADICQRYVSACVLFGQDANLIAQQINAANHTVVVETLEQAVAHVIPELQSGDVVLFSPACASFDQFKNFSERGDAFVHCVTQWEQGL</sequence>
<evidence type="ECO:0000256" key="7">
    <source>
        <dbReference type="HAMAP-Rule" id="MF_00639"/>
    </source>
</evidence>
<dbReference type="Pfam" id="PF02875">
    <property type="entry name" value="Mur_ligase_C"/>
    <property type="match status" value="1"/>
</dbReference>
<evidence type="ECO:0000313" key="11">
    <source>
        <dbReference type="EMBL" id="ASP37222.1"/>
    </source>
</evidence>
<dbReference type="PANTHER" id="PTHR43692:SF1">
    <property type="entry name" value="UDP-N-ACETYLMURAMOYLALANINE--D-GLUTAMATE LIGASE"/>
    <property type="match status" value="1"/>
</dbReference>
<feature type="domain" description="Mur ligase central" evidence="10">
    <location>
        <begin position="112"/>
        <end position="281"/>
    </location>
</feature>
<evidence type="ECO:0000313" key="12">
    <source>
        <dbReference type="Proteomes" id="UP000202440"/>
    </source>
</evidence>
<dbReference type="KEGG" id="bsan:CHH28_00315"/>
<dbReference type="Pfam" id="PF08245">
    <property type="entry name" value="Mur_ligase_M"/>
    <property type="match status" value="1"/>
</dbReference>
<keyword evidence="7 8" id="KW-0132">Cell division</keyword>
<evidence type="ECO:0000256" key="1">
    <source>
        <dbReference type="ARBA" id="ARBA00004496"/>
    </source>
</evidence>
<dbReference type="NCBIfam" id="TIGR01087">
    <property type="entry name" value="murD"/>
    <property type="match status" value="1"/>
</dbReference>
<keyword evidence="7 8" id="KW-0133">Cell shape</keyword>
<comment type="function">
    <text evidence="7 8">Cell wall formation. Catalyzes the addition of glutamate to the nucleotide precursor UDP-N-acetylmuramoyl-L-alanine (UMA).</text>
</comment>
<gene>
    <name evidence="7 11" type="primary">murD</name>
    <name evidence="11" type="ORF">CHH28_00315</name>
</gene>
<feature type="domain" description="Mur ligase C-terminal" evidence="9">
    <location>
        <begin position="304"/>
        <end position="420"/>
    </location>
</feature>
<accession>A0A222FF08</accession>
<dbReference type="Gene3D" id="3.40.1190.10">
    <property type="entry name" value="Mur-like, catalytic domain"/>
    <property type="match status" value="1"/>
</dbReference>
<keyword evidence="6 7" id="KW-0067">ATP-binding</keyword>
<comment type="pathway">
    <text evidence="2 7 8">Cell wall biogenesis; peptidoglycan biosynthesis.</text>
</comment>
<dbReference type="InterPro" id="IPR036615">
    <property type="entry name" value="Mur_ligase_C_dom_sf"/>
</dbReference>
<keyword evidence="4 7" id="KW-0436">Ligase</keyword>
<protein>
    <recommendedName>
        <fullName evidence="7 8">UDP-N-acetylmuramoylalanine--D-glutamate ligase</fullName>
        <ecNumber evidence="7 8">6.3.2.9</ecNumber>
    </recommendedName>
    <alternativeName>
        <fullName evidence="7">D-glutamic acid-adding enzyme</fullName>
    </alternativeName>
    <alternativeName>
        <fullName evidence="7">UDP-N-acetylmuramoyl-L-alanyl-D-glutamate synthetase</fullName>
    </alternativeName>
</protein>
<dbReference type="OrthoDB" id="9809796at2"/>
<dbReference type="InterPro" id="IPR005762">
    <property type="entry name" value="MurD"/>
</dbReference>
<dbReference type="GO" id="GO:0005524">
    <property type="term" value="F:ATP binding"/>
    <property type="evidence" value="ECO:0007669"/>
    <property type="project" value="UniProtKB-UniRule"/>
</dbReference>
<keyword evidence="12" id="KW-1185">Reference proteome</keyword>
<comment type="catalytic activity">
    <reaction evidence="7 8">
        <text>UDP-N-acetyl-alpha-D-muramoyl-L-alanine + D-glutamate + ATP = UDP-N-acetyl-alpha-D-muramoyl-L-alanyl-D-glutamate + ADP + phosphate + H(+)</text>
        <dbReference type="Rhea" id="RHEA:16429"/>
        <dbReference type="ChEBI" id="CHEBI:15378"/>
        <dbReference type="ChEBI" id="CHEBI:29986"/>
        <dbReference type="ChEBI" id="CHEBI:30616"/>
        <dbReference type="ChEBI" id="CHEBI:43474"/>
        <dbReference type="ChEBI" id="CHEBI:83898"/>
        <dbReference type="ChEBI" id="CHEBI:83900"/>
        <dbReference type="ChEBI" id="CHEBI:456216"/>
        <dbReference type="EC" id="6.3.2.9"/>
    </reaction>
</comment>
<proteinExistence type="inferred from homology"/>
<dbReference type="EMBL" id="CP022530">
    <property type="protein sequence ID" value="ASP37222.1"/>
    <property type="molecule type" value="Genomic_DNA"/>
</dbReference>
<dbReference type="EC" id="6.3.2.9" evidence="7 8"/>
<dbReference type="GO" id="GO:0005737">
    <property type="term" value="C:cytoplasm"/>
    <property type="evidence" value="ECO:0007669"/>
    <property type="project" value="UniProtKB-SubCell"/>
</dbReference>
<dbReference type="Gene3D" id="3.90.190.20">
    <property type="entry name" value="Mur ligase, C-terminal domain"/>
    <property type="match status" value="1"/>
</dbReference>
<organism evidence="11 12">
    <name type="scientific">Bacterioplanes sanyensis</name>
    <dbReference type="NCBI Taxonomy" id="1249553"/>
    <lineage>
        <taxon>Bacteria</taxon>
        <taxon>Pseudomonadati</taxon>
        <taxon>Pseudomonadota</taxon>
        <taxon>Gammaproteobacteria</taxon>
        <taxon>Oceanospirillales</taxon>
        <taxon>Oceanospirillaceae</taxon>
        <taxon>Bacterioplanes</taxon>
    </lineage>
</organism>
<feature type="binding site" evidence="7">
    <location>
        <begin position="114"/>
        <end position="120"/>
    </location>
    <ligand>
        <name>ATP</name>
        <dbReference type="ChEBI" id="CHEBI:30616"/>
    </ligand>
</feature>
<evidence type="ECO:0000256" key="6">
    <source>
        <dbReference type="ARBA" id="ARBA00022840"/>
    </source>
</evidence>
<dbReference type="RefSeq" id="WP_094058440.1">
    <property type="nucleotide sequence ID" value="NZ_CP022530.1"/>
</dbReference>
<dbReference type="PANTHER" id="PTHR43692">
    <property type="entry name" value="UDP-N-ACETYLMURAMOYLALANINE--D-GLUTAMATE LIGASE"/>
    <property type="match status" value="1"/>
</dbReference>
<dbReference type="GO" id="GO:0051301">
    <property type="term" value="P:cell division"/>
    <property type="evidence" value="ECO:0007669"/>
    <property type="project" value="UniProtKB-KW"/>
</dbReference>
<name>A0A222FF08_9GAMM</name>
<dbReference type="InterPro" id="IPR004101">
    <property type="entry name" value="Mur_ligase_C"/>
</dbReference>
<keyword evidence="7 8" id="KW-0961">Cell wall biogenesis/degradation</keyword>
<evidence type="ECO:0000256" key="4">
    <source>
        <dbReference type="ARBA" id="ARBA00022598"/>
    </source>
</evidence>
<dbReference type="SUPFAM" id="SSF51984">
    <property type="entry name" value="MurCD N-terminal domain"/>
    <property type="match status" value="1"/>
</dbReference>
<keyword evidence="5 7" id="KW-0547">Nucleotide-binding</keyword>
<dbReference type="Proteomes" id="UP000202440">
    <property type="component" value="Chromosome"/>
</dbReference>
<comment type="subcellular location">
    <subcellularLocation>
        <location evidence="1 7 8">Cytoplasm</location>
    </subcellularLocation>
</comment>
<comment type="similarity">
    <text evidence="7">Belongs to the MurCDEF family.</text>
</comment>
<dbReference type="Pfam" id="PF21799">
    <property type="entry name" value="MurD-like_N"/>
    <property type="match status" value="1"/>
</dbReference>
<dbReference type="SUPFAM" id="SSF53623">
    <property type="entry name" value="MurD-like peptide ligases, catalytic domain"/>
    <property type="match status" value="1"/>
</dbReference>
<evidence type="ECO:0000256" key="2">
    <source>
        <dbReference type="ARBA" id="ARBA00004752"/>
    </source>
</evidence>
<dbReference type="UniPathway" id="UPA00219"/>
<evidence type="ECO:0000256" key="3">
    <source>
        <dbReference type="ARBA" id="ARBA00022490"/>
    </source>
</evidence>
<dbReference type="AlphaFoldDB" id="A0A222FF08"/>
<reference evidence="11 12" key="1">
    <citation type="submission" date="2017-07" db="EMBL/GenBank/DDBJ databases">
        <title>Annotated genome sequence of Bacterioplanes sanyensis isolated from Red Sea.</title>
        <authorList>
            <person name="Rehman Z.U."/>
        </authorList>
    </citation>
    <scope>NUCLEOTIDE SEQUENCE [LARGE SCALE GENOMIC DNA]</scope>
    <source>
        <strain evidence="11 12">NV9</strain>
    </source>
</reference>
<dbReference type="GO" id="GO:0008764">
    <property type="term" value="F:UDP-N-acetylmuramoylalanine-D-glutamate ligase activity"/>
    <property type="evidence" value="ECO:0007669"/>
    <property type="project" value="UniProtKB-UniRule"/>
</dbReference>
<dbReference type="HAMAP" id="MF_00639">
    <property type="entry name" value="MurD"/>
    <property type="match status" value="1"/>
</dbReference>
<keyword evidence="7 8" id="KW-0131">Cell cycle</keyword>
<dbReference type="GO" id="GO:0009252">
    <property type="term" value="P:peptidoglycan biosynthetic process"/>
    <property type="evidence" value="ECO:0007669"/>
    <property type="project" value="UniProtKB-UniRule"/>
</dbReference>
<evidence type="ECO:0000256" key="5">
    <source>
        <dbReference type="ARBA" id="ARBA00022741"/>
    </source>
</evidence>
<dbReference type="GO" id="GO:0071555">
    <property type="term" value="P:cell wall organization"/>
    <property type="evidence" value="ECO:0007669"/>
    <property type="project" value="UniProtKB-KW"/>
</dbReference>
<keyword evidence="3 7" id="KW-0963">Cytoplasm</keyword>
<dbReference type="GO" id="GO:0008360">
    <property type="term" value="P:regulation of cell shape"/>
    <property type="evidence" value="ECO:0007669"/>
    <property type="project" value="UniProtKB-KW"/>
</dbReference>
<keyword evidence="7 8" id="KW-0573">Peptidoglycan synthesis</keyword>
<evidence type="ECO:0000256" key="8">
    <source>
        <dbReference type="RuleBase" id="RU003664"/>
    </source>
</evidence>